<dbReference type="InterPro" id="IPR025920">
    <property type="entry name" value="Lipase_bact_N"/>
</dbReference>
<evidence type="ECO:0000313" key="4">
    <source>
        <dbReference type="Proteomes" id="UP000214596"/>
    </source>
</evidence>
<organism evidence="3 4">
    <name type="scientific">Vibrio parahaemolyticus</name>
    <dbReference type="NCBI Taxonomy" id="670"/>
    <lineage>
        <taxon>Bacteria</taxon>
        <taxon>Pseudomonadati</taxon>
        <taxon>Pseudomonadota</taxon>
        <taxon>Gammaproteobacteria</taxon>
        <taxon>Vibrionales</taxon>
        <taxon>Vibrionaceae</taxon>
        <taxon>Vibrio</taxon>
    </lineage>
</organism>
<dbReference type="AlphaFoldDB" id="A0A227JAI4"/>
<feature type="chain" id="PRO_5012601528" description="Bacterial virulence factor lipase N-terminal domain-containing protein" evidence="1">
    <location>
        <begin position="18"/>
        <end position="133"/>
    </location>
</feature>
<gene>
    <name evidence="3" type="ORF">CA163_18430</name>
</gene>
<protein>
    <recommendedName>
        <fullName evidence="2">Bacterial virulence factor lipase N-terminal domain-containing protein</fullName>
    </recommendedName>
</protein>
<feature type="signal peptide" evidence="1">
    <location>
        <begin position="1"/>
        <end position="17"/>
    </location>
</feature>
<evidence type="ECO:0000259" key="2">
    <source>
        <dbReference type="Pfam" id="PF12262"/>
    </source>
</evidence>
<name>A0A227JAI4_VIBPH</name>
<dbReference type="PROSITE" id="PS51257">
    <property type="entry name" value="PROKAR_LIPOPROTEIN"/>
    <property type="match status" value="1"/>
</dbReference>
<evidence type="ECO:0000313" key="3">
    <source>
        <dbReference type="EMBL" id="OXE31374.1"/>
    </source>
</evidence>
<dbReference type="Proteomes" id="UP000214596">
    <property type="component" value="Unassembled WGS sequence"/>
</dbReference>
<evidence type="ECO:0000256" key="1">
    <source>
        <dbReference type="SAM" id="SignalP"/>
    </source>
</evidence>
<feature type="domain" description="Bacterial virulence factor lipase N-terminal" evidence="2">
    <location>
        <begin position="31"/>
        <end position="126"/>
    </location>
</feature>
<keyword evidence="1" id="KW-0732">Signal</keyword>
<comment type="caution">
    <text evidence="3">The sequence shown here is derived from an EMBL/GenBank/DDBJ whole genome shotgun (WGS) entry which is preliminary data.</text>
</comment>
<dbReference type="EMBL" id="NIXT01001289">
    <property type="protein sequence ID" value="OXE31374.1"/>
    <property type="molecule type" value="Genomic_DNA"/>
</dbReference>
<dbReference type="Pfam" id="PF12262">
    <property type="entry name" value="Lipase_bact_N"/>
    <property type="match status" value="1"/>
</dbReference>
<sequence>MKHTFKLSLLCSAILLAGCGDNTSSSGTTDKVTFESEVQALLDRGTSISFTIQGANADVPAPSYLLMDTSDGTLGLPTNGDDALTNPRASMNTMDGWSTSMPIVLNFNGDGFAPGMLASGVKVIKINQRLTEW</sequence>
<proteinExistence type="predicted"/>
<reference evidence="3 4" key="1">
    <citation type="journal article" date="2017" name="Appl. Environ. Microbiol.">
        <title>Parallel evolution of two clades of a major Atlantic endemic Vibrio parahaemolyticus pathogen lineage by independent acquisition of related pathogenicity islands.</title>
        <authorList>
            <person name="Xu F."/>
            <person name="Gonzalez-Escalona N."/>
            <person name="Drees K.P."/>
            <person name="Sebra R.P."/>
            <person name="Cooper V.S."/>
            <person name="Jones S.H."/>
            <person name="Whistler C.A."/>
        </authorList>
    </citation>
    <scope>NUCLEOTIDE SEQUENCE [LARGE SCALE GENOMIC DNA]</scope>
    <source>
        <strain evidence="3 4">MAVP-3</strain>
    </source>
</reference>
<feature type="non-terminal residue" evidence="3">
    <location>
        <position position="133"/>
    </location>
</feature>
<accession>A0A227JAI4</accession>